<dbReference type="EMBL" id="GBRH01187411">
    <property type="protein sequence ID" value="JAE10485.1"/>
    <property type="molecule type" value="Transcribed_RNA"/>
</dbReference>
<accession>A0A0A9FBQ9</accession>
<dbReference type="AlphaFoldDB" id="A0A0A9FBQ9"/>
<evidence type="ECO:0000313" key="1">
    <source>
        <dbReference type="EMBL" id="JAE10485.1"/>
    </source>
</evidence>
<reference evidence="1" key="1">
    <citation type="submission" date="2014-09" db="EMBL/GenBank/DDBJ databases">
        <authorList>
            <person name="Magalhaes I.L.F."/>
            <person name="Oliveira U."/>
            <person name="Santos F.R."/>
            <person name="Vidigal T.H.D.A."/>
            <person name="Brescovit A.D."/>
            <person name="Santos A.J."/>
        </authorList>
    </citation>
    <scope>NUCLEOTIDE SEQUENCE</scope>
    <source>
        <tissue evidence="1">Shoot tissue taken approximately 20 cm above the soil surface</tissue>
    </source>
</reference>
<reference evidence="1" key="2">
    <citation type="journal article" date="2015" name="Data Brief">
        <title>Shoot transcriptome of the giant reed, Arundo donax.</title>
        <authorList>
            <person name="Barrero R.A."/>
            <person name="Guerrero F.D."/>
            <person name="Moolhuijzen P."/>
            <person name="Goolsby J.A."/>
            <person name="Tidwell J."/>
            <person name="Bellgard S.E."/>
            <person name="Bellgard M.I."/>
        </authorList>
    </citation>
    <scope>NUCLEOTIDE SEQUENCE</scope>
    <source>
        <tissue evidence="1">Shoot tissue taken approximately 20 cm above the soil surface</tissue>
    </source>
</reference>
<proteinExistence type="predicted"/>
<sequence length="49" mass="5770">MITLLMWKLKLENKDSLVVSCFSTKESVSHIKPLHTRSWQFKFMCQLVG</sequence>
<name>A0A0A9FBQ9_ARUDO</name>
<protein>
    <submittedName>
        <fullName evidence="1">Uncharacterized protein</fullName>
    </submittedName>
</protein>
<organism evidence="1">
    <name type="scientific">Arundo donax</name>
    <name type="common">Giant reed</name>
    <name type="synonym">Donax arundinaceus</name>
    <dbReference type="NCBI Taxonomy" id="35708"/>
    <lineage>
        <taxon>Eukaryota</taxon>
        <taxon>Viridiplantae</taxon>
        <taxon>Streptophyta</taxon>
        <taxon>Embryophyta</taxon>
        <taxon>Tracheophyta</taxon>
        <taxon>Spermatophyta</taxon>
        <taxon>Magnoliopsida</taxon>
        <taxon>Liliopsida</taxon>
        <taxon>Poales</taxon>
        <taxon>Poaceae</taxon>
        <taxon>PACMAD clade</taxon>
        <taxon>Arundinoideae</taxon>
        <taxon>Arundineae</taxon>
        <taxon>Arundo</taxon>
    </lineage>
</organism>